<dbReference type="InterPro" id="IPR007642">
    <property type="entry name" value="RNA_pol_Rpb2_2"/>
</dbReference>
<evidence type="ECO:0000313" key="16">
    <source>
        <dbReference type="EMBL" id="MEA5445199.1"/>
    </source>
</evidence>
<comment type="subunit">
    <text evidence="6 8">The RNAP catalytic core consists of 2 alpha, 1 beta, 1 beta' and 1 omega subunit. When a sigma factor is associated with the core the holoenzyme is formed, which can initiate transcription.</text>
</comment>
<accession>A0AAP6MJQ7</accession>
<dbReference type="NCBIfam" id="NF001616">
    <property type="entry name" value="PRK00405.1"/>
    <property type="match status" value="1"/>
</dbReference>
<feature type="coiled-coil region" evidence="9">
    <location>
        <begin position="1042"/>
        <end position="1076"/>
    </location>
</feature>
<dbReference type="Pfam" id="PF00562">
    <property type="entry name" value="RNA_pol_Rpb2_6"/>
    <property type="match status" value="1"/>
</dbReference>
<evidence type="ECO:0000256" key="7">
    <source>
        <dbReference type="RuleBase" id="RU000434"/>
    </source>
</evidence>
<evidence type="ECO:0000259" key="13">
    <source>
        <dbReference type="Pfam" id="PF04563"/>
    </source>
</evidence>
<dbReference type="GO" id="GO:0032549">
    <property type="term" value="F:ribonucleoside binding"/>
    <property type="evidence" value="ECO:0007669"/>
    <property type="project" value="InterPro"/>
</dbReference>
<dbReference type="GO" id="GO:0003677">
    <property type="term" value="F:DNA binding"/>
    <property type="evidence" value="ECO:0007669"/>
    <property type="project" value="UniProtKB-UniRule"/>
</dbReference>
<evidence type="ECO:0000256" key="1">
    <source>
        <dbReference type="ARBA" id="ARBA00022478"/>
    </source>
</evidence>
<dbReference type="SUPFAM" id="SSF64484">
    <property type="entry name" value="beta and beta-prime subunits of DNA dependent RNA-polymerase"/>
    <property type="match status" value="1"/>
</dbReference>
<keyword evidence="1 6" id="KW-0240">DNA-directed RNA polymerase</keyword>
<keyword evidence="17" id="KW-1185">Reference proteome</keyword>
<organism evidence="16 17">
    <name type="scientific">Natronospira elongata</name>
    <dbReference type="NCBI Taxonomy" id="3110268"/>
    <lineage>
        <taxon>Bacteria</taxon>
        <taxon>Pseudomonadati</taxon>
        <taxon>Pseudomonadota</taxon>
        <taxon>Gammaproteobacteria</taxon>
        <taxon>Natronospirales</taxon>
        <taxon>Natronospiraceae</taxon>
        <taxon>Natronospira</taxon>
    </lineage>
</organism>
<evidence type="ECO:0000256" key="6">
    <source>
        <dbReference type="HAMAP-Rule" id="MF_01321"/>
    </source>
</evidence>
<keyword evidence="2 6" id="KW-0808">Transferase</keyword>
<dbReference type="InterPro" id="IPR007644">
    <property type="entry name" value="RNA_pol_bsu_protrusion"/>
</dbReference>
<evidence type="ECO:0000256" key="9">
    <source>
        <dbReference type="SAM" id="Coils"/>
    </source>
</evidence>
<evidence type="ECO:0000256" key="2">
    <source>
        <dbReference type="ARBA" id="ARBA00022679"/>
    </source>
</evidence>
<dbReference type="Gene3D" id="3.90.1110.10">
    <property type="entry name" value="RNA polymerase Rpb2, domain 2"/>
    <property type="match status" value="1"/>
</dbReference>
<dbReference type="InterPro" id="IPR042107">
    <property type="entry name" value="DNA-dir_RNA_pol_bsu_ext_1_sf"/>
</dbReference>
<evidence type="ECO:0000259" key="14">
    <source>
        <dbReference type="Pfam" id="PF04565"/>
    </source>
</evidence>
<keyword evidence="4 6" id="KW-0804">Transcription</keyword>
<dbReference type="InterPro" id="IPR007120">
    <property type="entry name" value="DNA-dir_RNAP_su2_dom"/>
</dbReference>
<dbReference type="Pfam" id="PF04560">
    <property type="entry name" value="RNA_pol_Rpb2_7"/>
    <property type="match status" value="1"/>
</dbReference>
<feature type="domain" description="DNA-directed RNA polymerase subunit 2 hybrid-binding" evidence="10">
    <location>
        <begin position="745"/>
        <end position="1303"/>
    </location>
</feature>
<evidence type="ECO:0000256" key="3">
    <source>
        <dbReference type="ARBA" id="ARBA00022695"/>
    </source>
</evidence>
<dbReference type="InterPro" id="IPR037034">
    <property type="entry name" value="RNA_pol_Rpb2_2_sf"/>
</dbReference>
<protein>
    <recommendedName>
        <fullName evidence="6 8">DNA-directed RNA polymerase subunit beta</fullName>
        <shortName evidence="6">RNAP subunit beta</shortName>
        <ecNumber evidence="6 8">2.7.7.6</ecNumber>
    </recommendedName>
    <alternativeName>
        <fullName evidence="6">RNA polymerase subunit beta</fullName>
    </alternativeName>
    <alternativeName>
        <fullName evidence="6">Transcriptase subunit beta</fullName>
    </alternativeName>
</protein>
<evidence type="ECO:0000259" key="12">
    <source>
        <dbReference type="Pfam" id="PF04561"/>
    </source>
</evidence>
<reference evidence="16 17" key="1">
    <citation type="submission" date="2023-12" db="EMBL/GenBank/DDBJ databases">
        <title>Whole-genome sequencing of halo(alkali)philic microorganisms from hypersaline lakes.</title>
        <authorList>
            <person name="Sorokin D.Y."/>
            <person name="Merkel A.Y."/>
            <person name="Messina E."/>
            <person name="Yakimov M."/>
        </authorList>
    </citation>
    <scope>NUCLEOTIDE SEQUENCE [LARGE SCALE GENOMIC DNA]</scope>
    <source>
        <strain evidence="16 17">AB-CW1</strain>
    </source>
</reference>
<keyword evidence="9" id="KW-0175">Coiled coil</keyword>
<dbReference type="InterPro" id="IPR007121">
    <property type="entry name" value="RNA_pol_bsu_CS"/>
</dbReference>
<dbReference type="EMBL" id="JAYGII010000007">
    <property type="protein sequence ID" value="MEA5445199.1"/>
    <property type="molecule type" value="Genomic_DNA"/>
</dbReference>
<dbReference type="PANTHER" id="PTHR20856">
    <property type="entry name" value="DNA-DIRECTED RNA POLYMERASE I SUBUNIT 2"/>
    <property type="match status" value="1"/>
</dbReference>
<proteinExistence type="inferred from homology"/>
<feature type="domain" description="RNA polymerase Rpb2" evidence="14">
    <location>
        <begin position="541"/>
        <end position="608"/>
    </location>
</feature>
<evidence type="ECO:0000259" key="10">
    <source>
        <dbReference type="Pfam" id="PF00562"/>
    </source>
</evidence>
<comment type="caution">
    <text evidence="16">The sequence shown here is derived from an EMBL/GenBank/DDBJ whole genome shotgun (WGS) entry which is preliminary data.</text>
</comment>
<dbReference type="EC" id="2.7.7.6" evidence="6 8"/>
<dbReference type="GO" id="GO:0000428">
    <property type="term" value="C:DNA-directed RNA polymerase complex"/>
    <property type="evidence" value="ECO:0007669"/>
    <property type="project" value="UniProtKB-KW"/>
</dbReference>
<evidence type="ECO:0000313" key="17">
    <source>
        <dbReference type="Proteomes" id="UP001302316"/>
    </source>
</evidence>
<dbReference type="InterPro" id="IPR037033">
    <property type="entry name" value="DNA-dir_RNAP_su2_hyb_sf"/>
</dbReference>
<comment type="function">
    <text evidence="6 8">DNA-dependent RNA polymerase catalyzes the transcription of DNA into RNA using the four ribonucleoside triphosphates as substrates.</text>
</comment>
<dbReference type="InterPro" id="IPR007641">
    <property type="entry name" value="RNA_pol_Rpb2_7"/>
</dbReference>
<sequence>MAYSFTEKKRIRKDFAKSPAVLEPPFLLQTQLDSFHQFLQLEKKSDKREEYGLQGAFNSVFPITSYSGNAALEYVSYRLGDPVFDVNECKLRGMTYAAPLRVLVRLVIYDKDAPASKPRVKDVREQEVYMGEMPLMTETGTFVINGTERVIVNQLHRSPGVFFDHDKGKTHSSGKVLYSARVIPYRGSWLDFEFDPKDSIFVRIDRRRKLPATILLRALGYTDQEILDTFFEKNVFRFTKSEVKLDLVPDRLRGETAAFDIKAKGKVVVEQGRRVTARHIRELEKAGVKSLVVPTSYLEGKILATDIADPNTGELIAKANDELTEELVEKITDAGVEELQTLYVNDLDHGPYVSNTLRIDPARTQLEALVEIYRMMRPGEPPTKDAAENLFHNLFFTDDRYDLSPVGRMKFNRRIMRDDVKGPGVLYDKRYFESLKSDEAAKLVEEQGEQSDILDVLKVLIDIRNGNGSTDDIDHLGNRRVRSVGEMAENAFRIGLVRVERAVRERLALADSEGLMPQELINAKPVAAAVKEFFGSSQLSQFMDQNNPLSEVTHKRRVSALGPGGLTRERAGFEVRDVHPTHYGRVCPIETPEGPNIGLINSLSVYARTNEYGFLETPYRKVENGKVTDKVEYLSAIEEGRYVIAQANARLDKGNKFVDDLISCRHQGEFSMSTPDRVEYMDVSPKQTVSVAAALLPFLEHDDANRALMGSNMQRQAVPNLKTQKPLVGTGMERLVARDSGVCVVARRGGSVDYVDASRVVVRVNDDEAGDDEAGVDIYNLIKYTRSNQNTCYNQRALVKQGDQIARGDILADGASTDMGELALGQNFRVAFMPWHGYNFEDSILISERVVQEDRFTTVHIEELTCVARDTKLGSEEITSDIPNVSESALSKLDESGIAYIGAEVRAGDILVGKVTPKGETQLTPEEKLLRAIFGEKASDVKDTSLRVPQGMDGTVIDVRVFTRDGVEKDDRALSIEQAELEAVRKDIRDRRRILENDIFSRVEKLLAGKVAEGGPKGLKAGAKITAGYLEDLPREKWFEIRLRNDDANAQLERMAKRLEEQNEEFDRYFEDKKRKITAGDDLAPGVLKMAKIYLAVKRRFQPGDKLAGRHGNKGVVSMIVPVEDMPYDENGEPIDVVLSPLGVPSRMNIGQILETHLGWAAKGLGERIGEMLERQAKVKELRDFLDKIYNKSGGQQVDVASLSDQEVIELCQNLREGVPMGTPVFDGADEKEIKSLLKLAGLPESGQATLYDGRTGQAFDRPITVGYMYMLKLNHLADDKMHARSTGPYSLVTQQPLGGKAQFGGQRFGEMEVWALEAYGAAYTLQEMLTVKSDDVNGRTKMYKNIVDGDHRMEAGMPESFNVLVKEIRSLGINIELEQD</sequence>
<dbReference type="FunFam" id="2.40.50.150:FF:000001">
    <property type="entry name" value="DNA-directed RNA polymerase subunit beta"/>
    <property type="match status" value="1"/>
</dbReference>
<dbReference type="InterPro" id="IPR010243">
    <property type="entry name" value="RNA_pol_bsu_bac"/>
</dbReference>
<dbReference type="Pfam" id="PF04565">
    <property type="entry name" value="RNA_pol_Rpb2_3"/>
    <property type="match status" value="1"/>
</dbReference>
<feature type="domain" description="RNA polymerase beta subunit protrusion" evidence="13">
    <location>
        <begin position="27"/>
        <end position="527"/>
    </location>
</feature>
<comment type="catalytic activity">
    <reaction evidence="5 6 8">
        <text>RNA(n) + a ribonucleoside 5'-triphosphate = RNA(n+1) + diphosphate</text>
        <dbReference type="Rhea" id="RHEA:21248"/>
        <dbReference type="Rhea" id="RHEA-COMP:14527"/>
        <dbReference type="Rhea" id="RHEA-COMP:17342"/>
        <dbReference type="ChEBI" id="CHEBI:33019"/>
        <dbReference type="ChEBI" id="CHEBI:61557"/>
        <dbReference type="ChEBI" id="CHEBI:140395"/>
        <dbReference type="EC" id="2.7.7.6"/>
    </reaction>
</comment>
<dbReference type="GO" id="GO:0003899">
    <property type="term" value="F:DNA-directed RNA polymerase activity"/>
    <property type="evidence" value="ECO:0007669"/>
    <property type="project" value="UniProtKB-UniRule"/>
</dbReference>
<dbReference type="Gene3D" id="2.40.270.10">
    <property type="entry name" value="DNA-directed RNA polymerase, subunit 2, domain 6"/>
    <property type="match status" value="1"/>
</dbReference>
<dbReference type="Pfam" id="PF04563">
    <property type="entry name" value="RNA_pol_Rpb2_1"/>
    <property type="match status" value="1"/>
</dbReference>
<dbReference type="Pfam" id="PF04561">
    <property type="entry name" value="RNA_pol_Rpb2_2"/>
    <property type="match status" value="1"/>
</dbReference>
<keyword evidence="3 6" id="KW-0548">Nucleotidyltransferase</keyword>
<dbReference type="Gene3D" id="2.30.150.10">
    <property type="entry name" value="DNA-directed RNA polymerase, beta subunit, external 1 domain"/>
    <property type="match status" value="1"/>
</dbReference>
<evidence type="ECO:0000256" key="8">
    <source>
        <dbReference type="RuleBase" id="RU363031"/>
    </source>
</evidence>
<dbReference type="RefSeq" id="WP_346050830.1">
    <property type="nucleotide sequence ID" value="NZ_JAYGII010000007.1"/>
</dbReference>
<dbReference type="Proteomes" id="UP001302316">
    <property type="component" value="Unassembled WGS sequence"/>
</dbReference>
<dbReference type="Pfam" id="PF10385">
    <property type="entry name" value="RNA_pol_Rpb2_45"/>
    <property type="match status" value="1"/>
</dbReference>
<feature type="domain" description="RNA polymerase Rpb2" evidence="12">
    <location>
        <begin position="157"/>
        <end position="230"/>
    </location>
</feature>
<dbReference type="FunFam" id="3.90.1110.10:FF:000001">
    <property type="entry name" value="DNA-directed RNA polymerase subunit beta"/>
    <property type="match status" value="1"/>
</dbReference>
<evidence type="ECO:0000259" key="11">
    <source>
        <dbReference type="Pfam" id="PF04560"/>
    </source>
</evidence>
<dbReference type="Gene3D" id="3.90.1800.10">
    <property type="entry name" value="RNA polymerase alpha subunit dimerisation domain"/>
    <property type="match status" value="1"/>
</dbReference>
<evidence type="ECO:0000256" key="4">
    <source>
        <dbReference type="ARBA" id="ARBA00023163"/>
    </source>
</evidence>
<dbReference type="InterPro" id="IPR015712">
    <property type="entry name" value="DNA-dir_RNA_pol_su2"/>
</dbReference>
<dbReference type="Gene3D" id="3.90.1100.10">
    <property type="match status" value="2"/>
</dbReference>
<name>A0AAP6MJQ7_9GAMM</name>
<gene>
    <name evidence="6 16" type="primary">rpoB</name>
    <name evidence="16" type="ORF">VCB98_05100</name>
</gene>
<dbReference type="InterPro" id="IPR014724">
    <property type="entry name" value="RNA_pol_RPB2_OB-fold"/>
</dbReference>
<feature type="domain" description="DNA-directed RNA polymerase beta subunit external 1" evidence="15">
    <location>
        <begin position="619"/>
        <end position="684"/>
    </location>
</feature>
<dbReference type="HAMAP" id="MF_01321">
    <property type="entry name" value="RNApol_bact_RpoB"/>
    <property type="match status" value="1"/>
</dbReference>
<evidence type="ECO:0000256" key="5">
    <source>
        <dbReference type="ARBA" id="ARBA00048552"/>
    </source>
</evidence>
<dbReference type="GO" id="GO:0006351">
    <property type="term" value="P:DNA-templated transcription"/>
    <property type="evidence" value="ECO:0007669"/>
    <property type="project" value="UniProtKB-UniRule"/>
</dbReference>
<comment type="similarity">
    <text evidence="6 7">Belongs to the RNA polymerase beta chain family.</text>
</comment>
<dbReference type="FunFam" id="3.90.1800.10:FF:000001">
    <property type="entry name" value="DNA-directed RNA polymerase subunit beta"/>
    <property type="match status" value="1"/>
</dbReference>
<dbReference type="CDD" id="cd00653">
    <property type="entry name" value="RNA_pol_B_RPB2"/>
    <property type="match status" value="1"/>
</dbReference>
<dbReference type="Gene3D" id="2.40.50.150">
    <property type="match status" value="1"/>
</dbReference>
<evidence type="ECO:0000259" key="15">
    <source>
        <dbReference type="Pfam" id="PF10385"/>
    </source>
</evidence>
<dbReference type="Gene3D" id="6.10.140.1670">
    <property type="match status" value="1"/>
</dbReference>
<dbReference type="InterPro" id="IPR019462">
    <property type="entry name" value="DNA-dir_RNA_pol_bsu_external_1"/>
</dbReference>
<dbReference type="FunFam" id="2.40.50.100:FF:000006">
    <property type="entry name" value="DNA-directed RNA polymerase subunit beta"/>
    <property type="match status" value="1"/>
</dbReference>
<dbReference type="Gene3D" id="2.40.50.100">
    <property type="match status" value="1"/>
</dbReference>
<feature type="domain" description="RNA polymerase Rpb2" evidence="11">
    <location>
        <begin position="1305"/>
        <end position="1379"/>
    </location>
</feature>
<dbReference type="PROSITE" id="PS01166">
    <property type="entry name" value="RNA_POL_BETA"/>
    <property type="match status" value="1"/>
</dbReference>
<dbReference type="InterPro" id="IPR007645">
    <property type="entry name" value="RNA_pol_Rpb2_3"/>
</dbReference>
<dbReference type="NCBIfam" id="TIGR02013">
    <property type="entry name" value="rpoB"/>
    <property type="match status" value="1"/>
</dbReference>